<comment type="caution">
    <text evidence="2">The sequence shown here is derived from an EMBL/GenBank/DDBJ whole genome shotgun (WGS) entry which is preliminary data.</text>
</comment>
<name>A0A9N8YV26_9GLOM</name>
<dbReference type="Proteomes" id="UP000789396">
    <property type="component" value="Unassembled WGS sequence"/>
</dbReference>
<evidence type="ECO:0000313" key="2">
    <source>
        <dbReference type="EMBL" id="CAG8449963.1"/>
    </source>
</evidence>
<proteinExistence type="predicted"/>
<feature type="compositionally biased region" description="Polar residues" evidence="1">
    <location>
        <begin position="147"/>
        <end position="171"/>
    </location>
</feature>
<evidence type="ECO:0000256" key="1">
    <source>
        <dbReference type="SAM" id="MobiDB-lite"/>
    </source>
</evidence>
<dbReference type="OrthoDB" id="2449317at2759"/>
<organism evidence="2 3">
    <name type="scientific">Racocetra fulgida</name>
    <dbReference type="NCBI Taxonomy" id="60492"/>
    <lineage>
        <taxon>Eukaryota</taxon>
        <taxon>Fungi</taxon>
        <taxon>Fungi incertae sedis</taxon>
        <taxon>Mucoromycota</taxon>
        <taxon>Glomeromycotina</taxon>
        <taxon>Glomeromycetes</taxon>
        <taxon>Diversisporales</taxon>
        <taxon>Gigasporaceae</taxon>
        <taxon>Racocetra</taxon>
    </lineage>
</organism>
<evidence type="ECO:0000313" key="3">
    <source>
        <dbReference type="Proteomes" id="UP000789396"/>
    </source>
</evidence>
<protein>
    <submittedName>
        <fullName evidence="2">13351_t:CDS:1</fullName>
    </submittedName>
</protein>
<dbReference type="AlphaFoldDB" id="A0A9N8YV26"/>
<feature type="region of interest" description="Disordered" evidence="1">
    <location>
        <begin position="147"/>
        <end position="188"/>
    </location>
</feature>
<dbReference type="EMBL" id="CAJVPZ010000026">
    <property type="protein sequence ID" value="CAG8449963.1"/>
    <property type="molecule type" value="Genomic_DNA"/>
</dbReference>
<sequence>MEPPKNFEDFILPRSSFFLRIRDSRILPPSSPPSPPLYFRNYTFPPAENNDNTTEIVRPEDHETSCQFALTLSPTTMYPASRTSARSTSRYSFAMDYDINITVTNDDDPFTDDTDLNIPESRETNIPRPLQHNNGNERALYAPLSAMNSDENSRNSPRSLFNQSSTITNPSRSERPQNEQRASERRQNYMQESQISWLGQHPYALTSFQQHYEQDDKPDLSQENSNVMLTESETSQSVHYKEFTPDLFLFSIFDAIMKYLNAEYALRSSLKNSRYVVLLRVPILKRSFGGFKGTYVLAKELVAEMALEELIKQMPHVVYIVLKSKGLDDVLDNIAVKMMLKLRNWMRIVWKHIVLLKTWENVLLKTWENVLLKTWESVLLKTWENVLLKTWENVLLEARKKGAHIQKERARRLSIQKKRTRRLNIQKKRARCLNIHMKNVHSFKQIQKKENHIP</sequence>
<reference evidence="2" key="1">
    <citation type="submission" date="2021-06" db="EMBL/GenBank/DDBJ databases">
        <authorList>
            <person name="Kallberg Y."/>
            <person name="Tangrot J."/>
            <person name="Rosling A."/>
        </authorList>
    </citation>
    <scope>NUCLEOTIDE SEQUENCE</scope>
    <source>
        <strain evidence="2">IN212</strain>
    </source>
</reference>
<keyword evidence="3" id="KW-1185">Reference proteome</keyword>
<feature type="compositionally biased region" description="Basic and acidic residues" evidence="1">
    <location>
        <begin position="172"/>
        <end position="187"/>
    </location>
</feature>
<feature type="region of interest" description="Disordered" evidence="1">
    <location>
        <begin position="102"/>
        <end position="135"/>
    </location>
</feature>
<accession>A0A9N8YV26</accession>
<feature type="compositionally biased region" description="Acidic residues" evidence="1">
    <location>
        <begin position="105"/>
        <end position="115"/>
    </location>
</feature>
<gene>
    <name evidence="2" type="ORF">RFULGI_LOCUS178</name>
</gene>